<comment type="caution">
    <text evidence="1">The sequence shown here is derived from an EMBL/GenBank/DDBJ whole genome shotgun (WGS) entry which is preliminary data.</text>
</comment>
<sequence>MAQGGQIEKLLRELGLPLKQDAKARQTQLLTLDSPHSCEHCRDDFVQVAEEHDTINCSKCRWSGTGTATSPEYRSCGGCGKLYRNNVTRKFSGTLKGRLRDAVAAAGSGCLLYAYFLASVDHLHLFAHDLERHCGGDAVESLLSIATLHLSGISFAQEGVSAPCVFTLHLRAGSFKKLQQAGGGIGSERINLADIPSRLLDVQAGAGRHIKLIKFDTLSDIEQAMFCSSGFAALSYCWGGQQSFTLTRSQSQHLYDGFSPSELPKTIQDAIRVTRELGLRYLWVDALCIQQDSDQDKAAEISRMETYYGSATVTICAAAASTAEQGFLFRRKNHPFDAGPFRIRLRNKNGIDEGYIYLLKEGDGPPNPTTTRGWTMQESFLSRRILIYSERQLYWTCTTSMCGCGGSFMSMAERVSGNYMSLVKYIQPIGDLIYLPTANQWQDLLMNYTTRHIGVPGDKLLAISALVAHLWNISKDRREKPAYIAGLFVNLAKSASFLEQLRWNAIDPAKSRRASVYRAPSWSWAAIDGPIQNHLSGGYPPVIRQPDQAVIHSYSVDLVHQNLPFGSVRDAHIIIEAKKRRLCECTNVPGLPLIIRPRRPDDDNPDTSIDLHPDTEEDSQAIREIIQNKGTSGGDIFLLLLRKSRGLIVSPTASGDMVRIGVFEMYKKGEDEFDPGIVFDKCVPTSMRLV</sequence>
<evidence type="ECO:0000313" key="1">
    <source>
        <dbReference type="EMBL" id="KAI8665948.1"/>
    </source>
</evidence>
<proteinExistence type="predicted"/>
<name>A0ACC0QRR0_9HYPO</name>
<gene>
    <name evidence="1" type="ORF">NCS57_00817800</name>
</gene>
<reference evidence="1" key="1">
    <citation type="submission" date="2022-06" db="EMBL/GenBank/DDBJ databases">
        <title>Fusarium solani species complex genomes reveal bases of compartmentalisation and animal pathogenesis.</title>
        <authorList>
            <person name="Tsai I.J."/>
        </authorList>
    </citation>
    <scope>NUCLEOTIDE SEQUENCE</scope>
    <source>
        <strain evidence="1">Fu6.1</strain>
    </source>
</reference>
<keyword evidence="2" id="KW-1185">Reference proteome</keyword>
<evidence type="ECO:0000313" key="2">
    <source>
        <dbReference type="Proteomes" id="UP001065298"/>
    </source>
</evidence>
<protein>
    <submittedName>
        <fullName evidence="1">HET domain-containing protein</fullName>
    </submittedName>
</protein>
<organism evidence="1 2">
    <name type="scientific">Fusarium keratoplasticum</name>
    <dbReference type="NCBI Taxonomy" id="1328300"/>
    <lineage>
        <taxon>Eukaryota</taxon>
        <taxon>Fungi</taxon>
        <taxon>Dikarya</taxon>
        <taxon>Ascomycota</taxon>
        <taxon>Pezizomycotina</taxon>
        <taxon>Sordariomycetes</taxon>
        <taxon>Hypocreomycetidae</taxon>
        <taxon>Hypocreales</taxon>
        <taxon>Nectriaceae</taxon>
        <taxon>Fusarium</taxon>
        <taxon>Fusarium solani species complex</taxon>
    </lineage>
</organism>
<accession>A0ACC0QRR0</accession>
<dbReference type="Proteomes" id="UP001065298">
    <property type="component" value="Chromosome 6"/>
</dbReference>
<dbReference type="EMBL" id="CM046508">
    <property type="protein sequence ID" value="KAI8665948.1"/>
    <property type="molecule type" value="Genomic_DNA"/>
</dbReference>